<dbReference type="OrthoDB" id="10670484at2759"/>
<dbReference type="PANTHER" id="PTHR44943">
    <property type="entry name" value="CELLULOSE SYNTHASE OPERON PROTEIN C"/>
    <property type="match status" value="1"/>
</dbReference>
<dbReference type="Pfam" id="PF14561">
    <property type="entry name" value="TPR_20"/>
    <property type="match status" value="1"/>
</dbReference>
<proteinExistence type="predicted"/>
<protein>
    <recommendedName>
        <fullName evidence="7">TPR-like protein</fullName>
    </recommendedName>
</protein>
<evidence type="ECO:0000256" key="2">
    <source>
        <dbReference type="ARBA" id="ARBA00022803"/>
    </source>
</evidence>
<comment type="caution">
    <text evidence="5">The sequence shown here is derived from an EMBL/GenBank/DDBJ whole genome shotgun (WGS) entry which is preliminary data.</text>
</comment>
<dbReference type="EMBL" id="JAAAIN010000024">
    <property type="protein sequence ID" value="KAG0322627.1"/>
    <property type="molecule type" value="Genomic_DNA"/>
</dbReference>
<feature type="chain" id="PRO_5040165543" description="TPR-like protein" evidence="4">
    <location>
        <begin position="29"/>
        <end position="203"/>
    </location>
</feature>
<evidence type="ECO:0000313" key="6">
    <source>
        <dbReference type="Proteomes" id="UP000823405"/>
    </source>
</evidence>
<gene>
    <name evidence="5" type="ORF">BGZ97_005288</name>
</gene>
<name>A0A9P6RQH4_9FUNG</name>
<reference evidence="5" key="1">
    <citation type="journal article" date="2020" name="Fungal Divers.">
        <title>Resolving the Mortierellaceae phylogeny through synthesis of multi-gene phylogenetics and phylogenomics.</title>
        <authorList>
            <person name="Vandepol N."/>
            <person name="Liber J."/>
            <person name="Desiro A."/>
            <person name="Na H."/>
            <person name="Kennedy M."/>
            <person name="Barry K."/>
            <person name="Grigoriev I.V."/>
            <person name="Miller A.N."/>
            <person name="O'Donnell K."/>
            <person name="Stajich J.E."/>
            <person name="Bonito G."/>
        </authorList>
    </citation>
    <scope>NUCLEOTIDE SEQUENCE</scope>
    <source>
        <strain evidence="5">NVP60</strain>
    </source>
</reference>
<sequence>MKTPSLAYATRIWIFLLCAGGTLSSVYGQSKLAVDSSLPTSHVANAEHAGLTAQLQPLEQRIKKYPNDVQARFKHATMLTQLGRDDEAVSAFQELIQRYPELPEPYNNLAYLHSKHGAYEAARVALETAASASPDYALTQQNLGALYLQLAAQAYQQALELKPRDTLSAQRQRQINAILAMPAKPGRDPASPLTIAPATSGLK</sequence>
<evidence type="ECO:0000313" key="5">
    <source>
        <dbReference type="EMBL" id="KAG0322627.1"/>
    </source>
</evidence>
<evidence type="ECO:0000256" key="3">
    <source>
        <dbReference type="SAM" id="MobiDB-lite"/>
    </source>
</evidence>
<dbReference type="AlphaFoldDB" id="A0A9P6RQH4"/>
<keyword evidence="6" id="KW-1185">Reference proteome</keyword>
<keyword evidence="2" id="KW-0802">TPR repeat</keyword>
<dbReference type="InterPro" id="IPR051685">
    <property type="entry name" value="Ycf3/AcsC/BcsC/TPR_MFPF"/>
</dbReference>
<dbReference type="Proteomes" id="UP000823405">
    <property type="component" value="Unassembled WGS sequence"/>
</dbReference>
<keyword evidence="4" id="KW-0732">Signal</keyword>
<feature type="region of interest" description="Disordered" evidence="3">
    <location>
        <begin position="182"/>
        <end position="203"/>
    </location>
</feature>
<accession>A0A9P6RQH4</accession>
<evidence type="ECO:0000256" key="1">
    <source>
        <dbReference type="ARBA" id="ARBA00022737"/>
    </source>
</evidence>
<dbReference type="SMART" id="SM00028">
    <property type="entry name" value="TPR"/>
    <property type="match status" value="3"/>
</dbReference>
<dbReference type="SUPFAM" id="SSF48452">
    <property type="entry name" value="TPR-like"/>
    <property type="match status" value="1"/>
</dbReference>
<keyword evidence="1" id="KW-0677">Repeat</keyword>
<dbReference type="PANTHER" id="PTHR44943:SF8">
    <property type="entry name" value="TPR REPEAT-CONTAINING PROTEIN MJ0263"/>
    <property type="match status" value="1"/>
</dbReference>
<dbReference type="InterPro" id="IPR011990">
    <property type="entry name" value="TPR-like_helical_dom_sf"/>
</dbReference>
<feature type="signal peptide" evidence="4">
    <location>
        <begin position="1"/>
        <end position="28"/>
    </location>
</feature>
<dbReference type="Pfam" id="PF13181">
    <property type="entry name" value="TPR_8"/>
    <property type="match status" value="1"/>
</dbReference>
<evidence type="ECO:0000256" key="4">
    <source>
        <dbReference type="SAM" id="SignalP"/>
    </source>
</evidence>
<dbReference type="Gene3D" id="1.25.40.10">
    <property type="entry name" value="Tetratricopeptide repeat domain"/>
    <property type="match status" value="1"/>
</dbReference>
<organism evidence="5 6">
    <name type="scientific">Linnemannia gamsii</name>
    <dbReference type="NCBI Taxonomy" id="64522"/>
    <lineage>
        <taxon>Eukaryota</taxon>
        <taxon>Fungi</taxon>
        <taxon>Fungi incertae sedis</taxon>
        <taxon>Mucoromycota</taxon>
        <taxon>Mortierellomycotina</taxon>
        <taxon>Mortierellomycetes</taxon>
        <taxon>Mortierellales</taxon>
        <taxon>Mortierellaceae</taxon>
        <taxon>Linnemannia</taxon>
    </lineage>
</organism>
<evidence type="ECO:0008006" key="7">
    <source>
        <dbReference type="Google" id="ProtNLM"/>
    </source>
</evidence>
<dbReference type="InterPro" id="IPR019734">
    <property type="entry name" value="TPR_rpt"/>
</dbReference>